<feature type="domain" description="Radical SAM core" evidence="5">
    <location>
        <begin position="154"/>
        <end position="241"/>
    </location>
</feature>
<keyword evidence="3" id="KW-0408">Iron</keyword>
<dbReference type="STRING" id="1798692.A3G00_02425"/>
<dbReference type="InterPro" id="IPR029063">
    <property type="entry name" value="SAM-dependent_MTases_sf"/>
</dbReference>
<name>A0A1F6MRW3_9BACT</name>
<dbReference type="GO" id="GO:0003824">
    <property type="term" value="F:catalytic activity"/>
    <property type="evidence" value="ECO:0007669"/>
    <property type="project" value="InterPro"/>
</dbReference>
<dbReference type="SUPFAM" id="SSF102114">
    <property type="entry name" value="Radical SAM enzymes"/>
    <property type="match status" value="1"/>
</dbReference>
<dbReference type="AlphaFoldDB" id="A0A1F6MRW3"/>
<evidence type="ECO:0000256" key="3">
    <source>
        <dbReference type="ARBA" id="ARBA00023004"/>
    </source>
</evidence>
<evidence type="ECO:0000313" key="6">
    <source>
        <dbReference type="EMBL" id="OGH74288.1"/>
    </source>
</evidence>
<evidence type="ECO:0000256" key="4">
    <source>
        <dbReference type="ARBA" id="ARBA00023014"/>
    </source>
</evidence>
<evidence type="ECO:0000259" key="5">
    <source>
        <dbReference type="Pfam" id="PF04055"/>
    </source>
</evidence>
<evidence type="ECO:0000256" key="1">
    <source>
        <dbReference type="ARBA" id="ARBA00022691"/>
    </source>
</evidence>
<comment type="caution">
    <text evidence="6">The sequence shown here is derived from an EMBL/GenBank/DDBJ whole genome shotgun (WGS) entry which is preliminary data.</text>
</comment>
<organism evidence="6 7">
    <name type="scientific">Candidatus Magasanikbacteria bacterium RIFCSPLOWO2_12_FULL_43_12</name>
    <dbReference type="NCBI Taxonomy" id="1798692"/>
    <lineage>
        <taxon>Bacteria</taxon>
        <taxon>Candidatus Magasanikiibacteriota</taxon>
    </lineage>
</organism>
<reference evidence="6 7" key="1">
    <citation type="journal article" date="2016" name="Nat. Commun.">
        <title>Thousands of microbial genomes shed light on interconnected biogeochemical processes in an aquifer system.</title>
        <authorList>
            <person name="Anantharaman K."/>
            <person name="Brown C.T."/>
            <person name="Hug L.A."/>
            <person name="Sharon I."/>
            <person name="Castelle C.J."/>
            <person name="Probst A.J."/>
            <person name="Thomas B.C."/>
            <person name="Singh A."/>
            <person name="Wilkins M.J."/>
            <person name="Karaoz U."/>
            <person name="Brodie E.L."/>
            <person name="Williams K.H."/>
            <person name="Hubbard S.S."/>
            <person name="Banfield J.F."/>
        </authorList>
    </citation>
    <scope>NUCLEOTIDE SEQUENCE [LARGE SCALE GENOMIC DNA]</scope>
</reference>
<dbReference type="Pfam" id="PF04055">
    <property type="entry name" value="Radical_SAM"/>
    <property type="match status" value="1"/>
</dbReference>
<dbReference type="GO" id="GO:0051536">
    <property type="term" value="F:iron-sulfur cluster binding"/>
    <property type="evidence" value="ECO:0007669"/>
    <property type="project" value="UniProtKB-KW"/>
</dbReference>
<gene>
    <name evidence="6" type="ORF">A3G00_02425</name>
</gene>
<dbReference type="CDD" id="cd01335">
    <property type="entry name" value="Radical_SAM"/>
    <property type="match status" value="1"/>
</dbReference>
<evidence type="ECO:0000313" key="7">
    <source>
        <dbReference type="Proteomes" id="UP000178347"/>
    </source>
</evidence>
<keyword evidence="2" id="KW-0479">Metal-binding</keyword>
<sequence>MNLDDDFSVQQTILDLKITILPIIIFGSGIVGEVLFKACENTGIKVTGFCDNNIKKTKDSKCGIPVFFTPELKSKYSDAVVLISAADIRDAITQLQSLKFYKWAPCTFLLRDFNTYQHQFSAPGDFVQYATDTCILCHDSYSLPDKLFLRSVDIVITERCSLKCRDCSNLMSYYQKPMNCDSQELIKTIDAFCNIVDEVNEFRVLGGEPFMNPEFDIIIDRLMSEPKVKKIIVYTNGTIVPSDGKIQCLKSKKTLLIITDYGPALSKNLGILTEKLLSEGISYFVQKAGGWTDCNKIARNYRNSFQQMEIFDNCCAKNTITISEGKLHRCPFAANAMRLRAVPDFNDDYVEFMQTRDDHSEIKKKIRSFLFDKKFLAVCDYCRGRSFGDEEIPSAIQADKSLDYERYQY</sequence>
<dbReference type="InterPro" id="IPR050377">
    <property type="entry name" value="Radical_SAM_PqqE_MftC-like"/>
</dbReference>
<dbReference type="EMBL" id="MFQN01000019">
    <property type="protein sequence ID" value="OGH74288.1"/>
    <property type="molecule type" value="Genomic_DNA"/>
</dbReference>
<dbReference type="Proteomes" id="UP000178347">
    <property type="component" value="Unassembled WGS sequence"/>
</dbReference>
<protein>
    <recommendedName>
        <fullName evidence="5">Radical SAM core domain-containing protein</fullName>
    </recommendedName>
</protein>
<dbReference type="PANTHER" id="PTHR11228:SF7">
    <property type="entry name" value="PQQA PEPTIDE CYCLASE"/>
    <property type="match status" value="1"/>
</dbReference>
<dbReference type="PANTHER" id="PTHR11228">
    <property type="entry name" value="RADICAL SAM DOMAIN PROTEIN"/>
    <property type="match status" value="1"/>
</dbReference>
<accession>A0A1F6MRW3</accession>
<dbReference type="InterPro" id="IPR058240">
    <property type="entry name" value="rSAM_sf"/>
</dbReference>
<dbReference type="SFLD" id="SFLDS00029">
    <property type="entry name" value="Radical_SAM"/>
    <property type="match status" value="1"/>
</dbReference>
<dbReference type="SUPFAM" id="SSF53335">
    <property type="entry name" value="S-adenosyl-L-methionine-dependent methyltransferases"/>
    <property type="match status" value="1"/>
</dbReference>
<dbReference type="Gene3D" id="3.20.20.70">
    <property type="entry name" value="Aldolase class I"/>
    <property type="match status" value="1"/>
</dbReference>
<dbReference type="GO" id="GO:0046872">
    <property type="term" value="F:metal ion binding"/>
    <property type="evidence" value="ECO:0007669"/>
    <property type="project" value="UniProtKB-KW"/>
</dbReference>
<dbReference type="InterPro" id="IPR007197">
    <property type="entry name" value="rSAM"/>
</dbReference>
<dbReference type="Gene3D" id="3.40.50.720">
    <property type="entry name" value="NAD(P)-binding Rossmann-like Domain"/>
    <property type="match status" value="1"/>
</dbReference>
<dbReference type="InterPro" id="IPR013785">
    <property type="entry name" value="Aldolase_TIM"/>
</dbReference>
<evidence type="ECO:0000256" key="2">
    <source>
        <dbReference type="ARBA" id="ARBA00022723"/>
    </source>
</evidence>
<keyword evidence="1" id="KW-0949">S-adenosyl-L-methionine</keyword>
<keyword evidence="4" id="KW-0411">Iron-sulfur</keyword>
<proteinExistence type="predicted"/>